<feature type="region of interest" description="Disordered" evidence="6">
    <location>
        <begin position="1"/>
        <end position="55"/>
    </location>
</feature>
<feature type="domain" description="SAM" evidence="8">
    <location>
        <begin position="231"/>
        <end position="270"/>
    </location>
</feature>
<dbReference type="Gene3D" id="1.10.150.50">
    <property type="entry name" value="Transcription Factor, Ets-1"/>
    <property type="match status" value="1"/>
</dbReference>
<dbReference type="Proteomes" id="UP001497383">
    <property type="component" value="Chromosome 8"/>
</dbReference>
<feature type="binding site" evidence="5">
    <location>
        <position position="1126"/>
    </location>
    <ligand>
        <name>ATP</name>
        <dbReference type="ChEBI" id="CHEBI:30616"/>
    </ligand>
</feature>
<dbReference type="InterPro" id="IPR001660">
    <property type="entry name" value="SAM"/>
</dbReference>
<feature type="compositionally biased region" description="Polar residues" evidence="6">
    <location>
        <begin position="460"/>
        <end position="475"/>
    </location>
</feature>
<dbReference type="InterPro" id="IPR011009">
    <property type="entry name" value="Kinase-like_dom_sf"/>
</dbReference>
<dbReference type="InterPro" id="IPR008271">
    <property type="entry name" value="Ser/Thr_kinase_AS"/>
</dbReference>
<feature type="region of interest" description="Disordered" evidence="6">
    <location>
        <begin position="307"/>
        <end position="398"/>
    </location>
</feature>
<dbReference type="InterPro" id="IPR000719">
    <property type="entry name" value="Prot_kinase_dom"/>
</dbReference>
<dbReference type="InterPro" id="IPR017441">
    <property type="entry name" value="Protein_kinase_ATP_BS"/>
</dbReference>
<keyword evidence="3" id="KW-0418">Kinase</keyword>
<evidence type="ECO:0000259" key="7">
    <source>
        <dbReference type="PROSITE" id="PS50011"/>
    </source>
</evidence>
<dbReference type="SUPFAM" id="SSF56112">
    <property type="entry name" value="Protein kinase-like (PK-like)"/>
    <property type="match status" value="1"/>
</dbReference>
<evidence type="ECO:0000256" key="2">
    <source>
        <dbReference type="ARBA" id="ARBA00022741"/>
    </source>
</evidence>
<feature type="compositionally biased region" description="Polar residues" evidence="6">
    <location>
        <begin position="1042"/>
        <end position="1052"/>
    </location>
</feature>
<sequence>MLHPYARNSNTSSEALPDKRRSASYETPRIKLPFNQGQNQNTNANQQRQEQQSRIASDGVIYDHSAKLPYQARYSSQDELGPASVPVLIPPLDQAHEFQFGSNTESGCSPVMESPDGDSTIVGPSPSPPKSTTHSLTSNAIGSIIGSYYYSRSSVNLESVSTSSDLSKHLSRESQPRSLTESFTKPTHHRHNSDTSTLSTVSSADHANKSKRFVRYAMNTQSQFFNSTRKWEINNVIEWLEAHAFNKSWQETFKNNEISGNRFLDLENFDKDSPIWKQFSKYLELDDKLNSIDRFIELLAQESKKPENLSPVHLRNEYRKSTPVLSTPSSSSSSSNNQRPNSYVENRSKESKDQLPSPSHHSLFRKGHRSTGSDGKDKRKSLYSESNKKNEMKKSSGILNTIRKLGGDKAAGMVKSTTNRHSTRNSLAFSPPGLPPALEASFEVPALSPWQRSSADRPSIESTQSLTSIPSSQAASLHMVPSSPLDNDYFPKRQSRDDTITILVSKDNVAFTPLDIPRRLLEKEQASVIRNLIVDKLGLIRIGTIRFHLTEFNSVEGAALPDELLSKAIESTSLAKILVRQELESPQGSTNSSDSKSLETNSFKSTPVNLLQRINDSGVDYWNFKEDAVLAKIAENPVDSERGAVYQQQQQQYHNHKHPFPTNNGSSSIGSTPPALEELRRKHLSQQQKHQQHQHNFPLKFPFGYRNKQTPTLQVDTSQLRTETNASPDSAGSSFRVIRKGANEIDFDERRKSPYEKKPPKLIPNIYSSSVADMKTSPISASTMLTLRDEPKTSTSISRSARTLSDSVVDRADTIVARRAAPPPPSDRLDQIRRKNSLLHSPKKFPKKSVRIASNGSNSDEEFFVKPMKIRGVVPRDEVADASPNTSYSSQFDSENDFFVKPLKNKTSQMLVRPPVEEVYENLEKFFPHTNLDKPILDDDLPISATTTTTAGGAAGGGGGAAAAASRTTSATPTPTATTPPLSKKPTISRTFSNANISPVNNSHEAKAPHADNPFRVRRMKTIRGVANEARRKALMQRVDTPPTSFSGISRESSTKLKRSNTKMWGQKVYEVTRKEIDKGFVSKLRNKEGEYESFLWIKGELIGRGSFGDVHLALNVTTGEMIALKQVYTQSKIDVDEFNKEIENMKDLDHANIVQYLGCERQKNVYCLFMEYVAGGSIASCLKSYGQFDEELVRFITKQVLLGLEYLHSNNIIHRDLKADNLLLDLDGTCKISDFGISKKNSDIYANNANMSMKGTIFWMAPEVINNQSEGYSAKVDIWSLGCVVLEMFAGKRPWSNEAAISVIYKAGKEKKAPPIPADIRHLVSQEAELFINRCFTIEPTARPTAEQLLRDPFVNTNRSFCFEATEMARIIKYNSKVAPR</sequence>
<feature type="compositionally biased region" description="Low complexity" evidence="6">
    <location>
        <begin position="962"/>
        <end position="981"/>
    </location>
</feature>
<organism evidence="9 10">
    <name type="scientific">Lodderomyces beijingensis</name>
    <dbReference type="NCBI Taxonomy" id="1775926"/>
    <lineage>
        <taxon>Eukaryota</taxon>
        <taxon>Fungi</taxon>
        <taxon>Dikarya</taxon>
        <taxon>Ascomycota</taxon>
        <taxon>Saccharomycotina</taxon>
        <taxon>Pichiomycetes</taxon>
        <taxon>Debaryomycetaceae</taxon>
        <taxon>Candida/Lodderomyces clade</taxon>
        <taxon>Lodderomyces</taxon>
    </lineage>
</organism>
<dbReference type="PROSITE" id="PS50011">
    <property type="entry name" value="PROTEIN_KINASE_DOM"/>
    <property type="match status" value="1"/>
</dbReference>
<proteinExistence type="predicted"/>
<feature type="compositionally biased region" description="Low complexity" evidence="6">
    <location>
        <begin position="321"/>
        <end position="342"/>
    </location>
</feature>
<feature type="region of interest" description="Disordered" evidence="6">
    <location>
        <begin position="815"/>
        <end position="843"/>
    </location>
</feature>
<dbReference type="Gene3D" id="1.10.510.10">
    <property type="entry name" value="Transferase(Phosphotransferase) domain 1"/>
    <property type="match status" value="1"/>
</dbReference>
<dbReference type="InterPro" id="IPR050538">
    <property type="entry name" value="MAP_kinase_kinase_kinase"/>
</dbReference>
<feature type="region of interest" description="Disordered" evidence="6">
    <location>
        <begin position="718"/>
        <end position="737"/>
    </location>
</feature>
<feature type="region of interest" description="Disordered" evidence="6">
    <location>
        <begin position="101"/>
        <end position="137"/>
    </location>
</feature>
<feature type="compositionally biased region" description="Basic and acidic residues" evidence="6">
    <location>
        <begin position="166"/>
        <end position="175"/>
    </location>
</feature>
<evidence type="ECO:0000259" key="8">
    <source>
        <dbReference type="PROSITE" id="PS50105"/>
    </source>
</evidence>
<feature type="region of interest" description="Disordered" evidence="6">
    <location>
        <begin position="646"/>
        <end position="673"/>
    </location>
</feature>
<name>A0ABP0ZUV4_9ASCO</name>
<feature type="region of interest" description="Disordered" evidence="6">
    <location>
        <begin position="162"/>
        <end position="202"/>
    </location>
</feature>
<feature type="compositionally biased region" description="Polar residues" evidence="6">
    <location>
        <begin position="718"/>
        <end position="733"/>
    </location>
</feature>
<evidence type="ECO:0000256" key="6">
    <source>
        <dbReference type="SAM" id="MobiDB-lite"/>
    </source>
</evidence>
<evidence type="ECO:0000313" key="10">
    <source>
        <dbReference type="Proteomes" id="UP001497383"/>
    </source>
</evidence>
<dbReference type="SMART" id="SM00220">
    <property type="entry name" value="S_TKc"/>
    <property type="match status" value="1"/>
</dbReference>
<keyword evidence="1" id="KW-0808">Transferase</keyword>
<dbReference type="InterPro" id="IPR013761">
    <property type="entry name" value="SAM/pointed_sf"/>
</dbReference>
<gene>
    <name evidence="9" type="ORF">LODBEIA_P61310</name>
</gene>
<keyword evidence="2 5" id="KW-0547">Nucleotide-binding</keyword>
<keyword evidence="4 5" id="KW-0067">ATP-binding</keyword>
<reference evidence="9 10" key="1">
    <citation type="submission" date="2024-03" db="EMBL/GenBank/DDBJ databases">
        <authorList>
            <person name="Brejova B."/>
        </authorList>
    </citation>
    <scope>NUCLEOTIDE SEQUENCE [LARGE SCALE GENOMIC DNA]</scope>
    <source>
        <strain evidence="9 10">CBS 14171</strain>
    </source>
</reference>
<feature type="domain" description="Protein kinase" evidence="7">
    <location>
        <begin position="1097"/>
        <end position="1356"/>
    </location>
</feature>
<evidence type="ECO:0000256" key="3">
    <source>
        <dbReference type="ARBA" id="ARBA00022777"/>
    </source>
</evidence>
<evidence type="ECO:0000256" key="1">
    <source>
        <dbReference type="ARBA" id="ARBA00022679"/>
    </source>
</evidence>
<dbReference type="Pfam" id="PF00069">
    <property type="entry name" value="Pkinase"/>
    <property type="match status" value="1"/>
</dbReference>
<feature type="region of interest" description="Disordered" evidence="6">
    <location>
        <begin position="948"/>
        <end position="989"/>
    </location>
</feature>
<dbReference type="PANTHER" id="PTHR48016">
    <property type="entry name" value="MAP KINASE KINASE KINASE SSK2-RELATED-RELATED"/>
    <property type="match status" value="1"/>
</dbReference>
<dbReference type="PROSITE" id="PS50105">
    <property type="entry name" value="SAM_DOMAIN"/>
    <property type="match status" value="1"/>
</dbReference>
<dbReference type="EMBL" id="OZ022412">
    <property type="protein sequence ID" value="CAK9442388.1"/>
    <property type="molecule type" value="Genomic_DNA"/>
</dbReference>
<evidence type="ECO:0008006" key="11">
    <source>
        <dbReference type="Google" id="ProtNLM"/>
    </source>
</evidence>
<feature type="region of interest" description="Disordered" evidence="6">
    <location>
        <begin position="450"/>
        <end position="478"/>
    </location>
</feature>
<evidence type="ECO:0000256" key="5">
    <source>
        <dbReference type="PROSITE-ProRule" id="PRU10141"/>
    </source>
</evidence>
<dbReference type="PROSITE" id="PS00107">
    <property type="entry name" value="PROTEIN_KINASE_ATP"/>
    <property type="match status" value="1"/>
</dbReference>
<protein>
    <recommendedName>
        <fullName evidence="11">Protein kinase domain-containing protein</fullName>
    </recommendedName>
</protein>
<keyword evidence="10" id="KW-1185">Reference proteome</keyword>
<feature type="compositionally biased region" description="Basic and acidic residues" evidence="6">
    <location>
        <begin position="374"/>
        <end position="394"/>
    </location>
</feature>
<feature type="compositionally biased region" description="Polar residues" evidence="6">
    <location>
        <begin position="176"/>
        <end position="185"/>
    </location>
</feature>
<dbReference type="PROSITE" id="PS00108">
    <property type="entry name" value="PROTEIN_KINASE_ST"/>
    <property type="match status" value="1"/>
</dbReference>
<dbReference type="RefSeq" id="XP_066833069.1">
    <property type="nucleotide sequence ID" value="XM_066976541.1"/>
</dbReference>
<dbReference type="GeneID" id="92211327"/>
<evidence type="ECO:0000313" key="9">
    <source>
        <dbReference type="EMBL" id="CAK9442388.1"/>
    </source>
</evidence>
<feature type="compositionally biased region" description="Polar residues" evidence="6">
    <location>
        <begin position="661"/>
        <end position="671"/>
    </location>
</feature>
<dbReference type="PANTHER" id="PTHR48016:SF48">
    <property type="entry name" value="SERINE_THREONINE-PROTEIN KINASE BCK1_SLK1_SSP31"/>
    <property type="match status" value="1"/>
</dbReference>
<feature type="compositionally biased region" description="Basic residues" evidence="6">
    <location>
        <begin position="834"/>
        <end position="843"/>
    </location>
</feature>
<feature type="compositionally biased region" description="Low complexity" evidence="6">
    <location>
        <begin position="35"/>
        <end position="52"/>
    </location>
</feature>
<feature type="region of interest" description="Disordered" evidence="6">
    <location>
        <begin position="1039"/>
        <end position="1060"/>
    </location>
</feature>
<accession>A0ABP0ZUV4</accession>
<evidence type="ECO:0000256" key="4">
    <source>
        <dbReference type="ARBA" id="ARBA00022840"/>
    </source>
</evidence>